<protein>
    <submittedName>
        <fullName evidence="5">Peptidoglycan DD-metalloendopeptidase family protein</fullName>
    </submittedName>
</protein>
<evidence type="ECO:0000256" key="1">
    <source>
        <dbReference type="ARBA" id="ARBA00022729"/>
    </source>
</evidence>
<name>A0AAW4W1F8_9FIRM</name>
<dbReference type="Proteomes" id="UP001298753">
    <property type="component" value="Unassembled WGS sequence"/>
</dbReference>
<evidence type="ECO:0000313" key="6">
    <source>
        <dbReference type="Proteomes" id="UP001298753"/>
    </source>
</evidence>
<proteinExistence type="predicted"/>
<dbReference type="PANTHER" id="PTHR21666">
    <property type="entry name" value="PEPTIDASE-RELATED"/>
    <property type="match status" value="1"/>
</dbReference>
<dbReference type="CDD" id="cd12797">
    <property type="entry name" value="M23_peptidase"/>
    <property type="match status" value="1"/>
</dbReference>
<dbReference type="InterPro" id="IPR050570">
    <property type="entry name" value="Cell_wall_metabolism_enzyme"/>
</dbReference>
<dbReference type="RefSeq" id="WP_116704993.1">
    <property type="nucleotide sequence ID" value="NZ_DBFBDK010000002.1"/>
</dbReference>
<dbReference type="InterPro" id="IPR057309">
    <property type="entry name" value="PcsB_CC"/>
</dbReference>
<feature type="domain" description="Peptidoglycan hydrolase PcsB coiled-coil" evidence="4">
    <location>
        <begin position="114"/>
        <end position="182"/>
    </location>
</feature>
<organism evidence="5 6">
    <name type="scientific">Agathobaculum butyriciproducens</name>
    <dbReference type="NCBI Taxonomy" id="1628085"/>
    <lineage>
        <taxon>Bacteria</taxon>
        <taxon>Bacillati</taxon>
        <taxon>Bacillota</taxon>
        <taxon>Clostridia</taxon>
        <taxon>Eubacteriales</taxon>
        <taxon>Butyricicoccaceae</taxon>
        <taxon>Agathobaculum</taxon>
    </lineage>
</organism>
<reference evidence="5 6" key="1">
    <citation type="submission" date="2021-10" db="EMBL/GenBank/DDBJ databases">
        <title>Anaerobic single-cell dispensing facilitates the cultivation of human gut bacteria.</title>
        <authorList>
            <person name="Afrizal A."/>
        </authorList>
    </citation>
    <scope>NUCLEOTIDE SEQUENCE [LARGE SCALE GENOMIC DNA]</scope>
    <source>
        <strain evidence="5 6">CLA-AA-H270</strain>
    </source>
</reference>
<keyword evidence="2" id="KW-0175">Coiled coil</keyword>
<dbReference type="EMBL" id="JAJEPX010000014">
    <property type="protein sequence ID" value="MCC2176732.1"/>
    <property type="molecule type" value="Genomic_DNA"/>
</dbReference>
<evidence type="ECO:0000259" key="4">
    <source>
        <dbReference type="Pfam" id="PF24568"/>
    </source>
</evidence>
<dbReference type="InterPro" id="IPR016047">
    <property type="entry name" value="M23ase_b-sheet_dom"/>
</dbReference>
<dbReference type="GeneID" id="98660146"/>
<feature type="domain" description="M23ase beta-sheet core" evidence="3">
    <location>
        <begin position="318"/>
        <end position="413"/>
    </location>
</feature>
<dbReference type="PANTHER" id="PTHR21666:SF270">
    <property type="entry name" value="MUREIN HYDROLASE ACTIVATOR ENVC"/>
    <property type="match status" value="1"/>
</dbReference>
<keyword evidence="1" id="KW-0732">Signal</keyword>
<accession>A0AAW4W1F8</accession>
<dbReference type="AlphaFoldDB" id="A0AAW4W1F8"/>
<dbReference type="InterPro" id="IPR011055">
    <property type="entry name" value="Dup_hybrid_motif"/>
</dbReference>
<evidence type="ECO:0000256" key="2">
    <source>
        <dbReference type="SAM" id="Coils"/>
    </source>
</evidence>
<dbReference type="Gene3D" id="2.70.70.10">
    <property type="entry name" value="Glucose Permease (Domain IIA)"/>
    <property type="match status" value="1"/>
</dbReference>
<dbReference type="Pfam" id="PF01551">
    <property type="entry name" value="Peptidase_M23"/>
    <property type="match status" value="1"/>
</dbReference>
<evidence type="ECO:0000259" key="3">
    <source>
        <dbReference type="Pfam" id="PF01551"/>
    </source>
</evidence>
<sequence>MMKKKTVRLISCIIAGILVAAMVFSMIASGLVYAGAVSSKELKSKLSDLEDQKASVKAELDSLAGKVDEVAKTRAALQKEIKLTKEEITTVTAYIDRLQDQIDVKTTELDAAIKALDSKKERFSETVRTTYEQGETSYLEVLLNASNFSDLLSRLEIVSAIMDDNKKIVAEYTAAKEDIQQKRDDLQATQDEQVQYQENLKYKAEELKSSEEQQKALQKSLQAYQKEQKAEYERITSEMDTVSDQIAEQSRKEAAAAAAAAAAAKKKGGSSSSSSSSSAGNLSSATLTSGTFTWPLPGYTNNSSAYGWRVHPIYGTRKFHKGEDIPAPTGTPIVAAASGTVTTAGWVSGYGNYTVINHGGGVMTAYGHQSAIHVSVGQRVTAGQTIGLVGSTGNSTGPHLHFEVYVNGSTQNPMSYFN</sequence>
<dbReference type="Gene3D" id="6.10.250.3150">
    <property type="match status" value="1"/>
</dbReference>
<feature type="coiled-coil region" evidence="2">
    <location>
        <begin position="169"/>
        <end position="267"/>
    </location>
</feature>
<keyword evidence="6" id="KW-1185">Reference proteome</keyword>
<dbReference type="SUPFAM" id="SSF51261">
    <property type="entry name" value="Duplicated hybrid motif"/>
    <property type="match status" value="1"/>
</dbReference>
<dbReference type="GO" id="GO:0004222">
    <property type="term" value="F:metalloendopeptidase activity"/>
    <property type="evidence" value="ECO:0007669"/>
    <property type="project" value="TreeGrafter"/>
</dbReference>
<dbReference type="Pfam" id="PF24568">
    <property type="entry name" value="CC_PcsB"/>
    <property type="match status" value="1"/>
</dbReference>
<evidence type="ECO:0000313" key="5">
    <source>
        <dbReference type="EMBL" id="MCC2176732.1"/>
    </source>
</evidence>
<comment type="caution">
    <text evidence="5">The sequence shown here is derived from an EMBL/GenBank/DDBJ whole genome shotgun (WGS) entry which is preliminary data.</text>
</comment>
<feature type="coiled-coil region" evidence="2">
    <location>
        <begin position="39"/>
        <end position="115"/>
    </location>
</feature>
<gene>
    <name evidence="5" type="ORF">LKD22_06285</name>
</gene>